<comment type="similarity">
    <text evidence="1">Belongs to the cytochrome P450 family.</text>
</comment>
<reference evidence="2" key="1">
    <citation type="submission" date="2020-05" db="EMBL/GenBank/DDBJ databases">
        <authorList>
            <person name="Chiriac C."/>
            <person name="Salcher M."/>
            <person name="Ghai R."/>
            <person name="Kavagutti S V."/>
        </authorList>
    </citation>
    <scope>NUCLEOTIDE SEQUENCE</scope>
</reference>
<dbReference type="GO" id="GO:0004497">
    <property type="term" value="F:monooxygenase activity"/>
    <property type="evidence" value="ECO:0007669"/>
    <property type="project" value="InterPro"/>
</dbReference>
<dbReference type="Gene3D" id="1.10.630.10">
    <property type="entry name" value="Cytochrome P450"/>
    <property type="match status" value="1"/>
</dbReference>
<accession>A0A6J6QZG1</accession>
<evidence type="ECO:0000256" key="1">
    <source>
        <dbReference type="ARBA" id="ARBA00010617"/>
    </source>
</evidence>
<dbReference type="AlphaFoldDB" id="A0A6J6QZG1"/>
<gene>
    <name evidence="2" type="ORF">UFOPK2602_01436</name>
</gene>
<dbReference type="GO" id="GO:0020037">
    <property type="term" value="F:heme binding"/>
    <property type="evidence" value="ECO:0007669"/>
    <property type="project" value="InterPro"/>
</dbReference>
<sequence>MDVPVVELTGWRDVNEALRRKEARQALYDEGAVVMGDCLLTLHGDPHRDRRRLENRLFRREVFDVWENQLLAQTLTDTLAPFRAAGRGDLIVIGYRLAMSLTAHVAGIDHNSADPDATERLYGIVKKFSEGATLVHSTRNKDEVRAEVLAVMDEFDESVLQPAIARRVSLIGEVAAGTRPENELPQDVLTTLLRNQDRLDLPHEVIRREIAFYLQAGAHSTANSLTHTLDQVWAWGADHPEDLQQARTDKAFLQRCMHEALRLEPASPVAWREAVSDFEVAGRTITTGTRLVLDLKAANRDASVWGPTGNRFDPHRQVPDGAAPWGLSFGAGTHACIGQELDGGLVDGDMSGGTTQRLYGTVAVMAHAVLEAGGRRDPEAPPVLDPASVRKHYSSYPILFGAL</sequence>
<organism evidence="2">
    <name type="scientific">freshwater metagenome</name>
    <dbReference type="NCBI Taxonomy" id="449393"/>
    <lineage>
        <taxon>unclassified sequences</taxon>
        <taxon>metagenomes</taxon>
        <taxon>ecological metagenomes</taxon>
    </lineage>
</organism>
<dbReference type="InterPro" id="IPR017972">
    <property type="entry name" value="Cyt_P450_CS"/>
</dbReference>
<protein>
    <submittedName>
        <fullName evidence="2">Unannotated protein</fullName>
    </submittedName>
</protein>
<dbReference type="GO" id="GO:0005506">
    <property type="term" value="F:iron ion binding"/>
    <property type="evidence" value="ECO:0007669"/>
    <property type="project" value="InterPro"/>
</dbReference>
<evidence type="ECO:0000313" key="2">
    <source>
        <dbReference type="EMBL" id="CAB4716229.1"/>
    </source>
</evidence>
<proteinExistence type="inferred from homology"/>
<dbReference type="Pfam" id="PF00067">
    <property type="entry name" value="p450"/>
    <property type="match status" value="1"/>
</dbReference>
<dbReference type="SUPFAM" id="SSF48264">
    <property type="entry name" value="Cytochrome P450"/>
    <property type="match status" value="1"/>
</dbReference>
<name>A0A6J6QZG1_9ZZZZ</name>
<dbReference type="PROSITE" id="PS00086">
    <property type="entry name" value="CYTOCHROME_P450"/>
    <property type="match status" value="1"/>
</dbReference>
<dbReference type="PANTHER" id="PTHR46696:SF1">
    <property type="entry name" value="CYTOCHROME P450 YJIB-RELATED"/>
    <property type="match status" value="1"/>
</dbReference>
<dbReference type="InterPro" id="IPR001128">
    <property type="entry name" value="Cyt_P450"/>
</dbReference>
<dbReference type="CDD" id="cd00302">
    <property type="entry name" value="cytochrome_P450"/>
    <property type="match status" value="1"/>
</dbReference>
<dbReference type="PANTHER" id="PTHR46696">
    <property type="entry name" value="P450, PUTATIVE (EUROFUNG)-RELATED"/>
    <property type="match status" value="1"/>
</dbReference>
<dbReference type="InterPro" id="IPR036396">
    <property type="entry name" value="Cyt_P450_sf"/>
</dbReference>
<dbReference type="EMBL" id="CAEZXX010000101">
    <property type="protein sequence ID" value="CAB4716229.1"/>
    <property type="molecule type" value="Genomic_DNA"/>
</dbReference>
<dbReference type="GO" id="GO:0016705">
    <property type="term" value="F:oxidoreductase activity, acting on paired donors, with incorporation or reduction of molecular oxygen"/>
    <property type="evidence" value="ECO:0007669"/>
    <property type="project" value="InterPro"/>
</dbReference>